<organism evidence="2 3">
    <name type="scientific">Agathobacter rectalis</name>
    <dbReference type="NCBI Taxonomy" id="39491"/>
    <lineage>
        <taxon>Bacteria</taxon>
        <taxon>Bacillati</taxon>
        <taxon>Bacillota</taxon>
        <taxon>Clostridia</taxon>
        <taxon>Lachnospirales</taxon>
        <taxon>Lachnospiraceae</taxon>
        <taxon>Agathobacter</taxon>
    </lineage>
</organism>
<evidence type="ECO:0000313" key="2">
    <source>
        <dbReference type="EMBL" id="RHE31270.1"/>
    </source>
</evidence>
<protein>
    <submittedName>
        <fullName evidence="2">ErpK protein</fullName>
    </submittedName>
</protein>
<evidence type="ECO:0000313" key="3">
    <source>
        <dbReference type="Proteomes" id="UP000285290"/>
    </source>
</evidence>
<comment type="caution">
    <text evidence="2">The sequence shown here is derived from an EMBL/GenBank/DDBJ whole genome shotgun (WGS) entry which is preliminary data.</text>
</comment>
<evidence type="ECO:0000256" key="1">
    <source>
        <dbReference type="SAM" id="Coils"/>
    </source>
</evidence>
<dbReference type="Proteomes" id="UP000285290">
    <property type="component" value="Unassembled WGS sequence"/>
</dbReference>
<sequence length="76" mass="8837">MARNISKESLEQKIAKTEKAISKNREQYDRLTAELEELHKKQKAIQSKELLKAIEASSKSYEEILDFIQGKEERGE</sequence>
<proteinExistence type="predicted"/>
<feature type="coiled-coil region" evidence="1">
    <location>
        <begin position="7"/>
        <end position="48"/>
    </location>
</feature>
<dbReference type="AlphaFoldDB" id="A0A414IRY6"/>
<accession>A0A414IRY6</accession>
<reference evidence="2 3" key="1">
    <citation type="submission" date="2018-08" db="EMBL/GenBank/DDBJ databases">
        <title>A genome reference for cultivated species of the human gut microbiota.</title>
        <authorList>
            <person name="Zou Y."/>
            <person name="Xue W."/>
            <person name="Luo G."/>
        </authorList>
    </citation>
    <scope>NUCLEOTIDE SEQUENCE [LARGE SCALE GENOMIC DNA]</scope>
    <source>
        <strain evidence="2 3">AM29-10</strain>
    </source>
</reference>
<keyword evidence="1" id="KW-0175">Coiled coil</keyword>
<gene>
    <name evidence="2" type="ORF">DW753_10805</name>
</gene>
<dbReference type="EMBL" id="QSKC01000014">
    <property type="protein sequence ID" value="RHE31270.1"/>
    <property type="molecule type" value="Genomic_DNA"/>
</dbReference>
<name>A0A414IRY6_9FIRM</name>
<dbReference type="RefSeq" id="WP_117997777.1">
    <property type="nucleotide sequence ID" value="NZ_QRWI01000014.1"/>
</dbReference>